<accession>A0A914ZC21</accession>
<evidence type="ECO:0000256" key="1">
    <source>
        <dbReference type="SAM" id="MobiDB-lite"/>
    </source>
</evidence>
<dbReference type="PANTHER" id="PTHR31424">
    <property type="entry name" value="PROTEIN CBG23806"/>
    <property type="match status" value="1"/>
</dbReference>
<proteinExistence type="predicted"/>
<feature type="compositionally biased region" description="Basic and acidic residues" evidence="1">
    <location>
        <begin position="189"/>
        <end position="198"/>
    </location>
</feature>
<feature type="compositionally biased region" description="Basic and acidic residues" evidence="1">
    <location>
        <begin position="117"/>
        <end position="129"/>
    </location>
</feature>
<protein>
    <submittedName>
        <fullName evidence="3">Uncharacterized protein</fullName>
    </submittedName>
</protein>
<organism evidence="2 3">
    <name type="scientific">Panagrolaimus superbus</name>
    <dbReference type="NCBI Taxonomy" id="310955"/>
    <lineage>
        <taxon>Eukaryota</taxon>
        <taxon>Metazoa</taxon>
        <taxon>Ecdysozoa</taxon>
        <taxon>Nematoda</taxon>
        <taxon>Chromadorea</taxon>
        <taxon>Rhabditida</taxon>
        <taxon>Tylenchina</taxon>
        <taxon>Panagrolaimomorpha</taxon>
        <taxon>Panagrolaimoidea</taxon>
        <taxon>Panagrolaimidae</taxon>
        <taxon>Panagrolaimus</taxon>
    </lineage>
</organism>
<evidence type="ECO:0000313" key="2">
    <source>
        <dbReference type="Proteomes" id="UP000887577"/>
    </source>
</evidence>
<sequence>MPFVSAAKKAKKDTMLKNRNSSKKLGIPDAADSAFDAETPSSDSLPSPAIQDEPLPPPTIENEPALSIPEAKPQLSDEKLNQLSNLHKTNVIKKQLAASKKRTISAQNKLARQARSNKKEEATDDRTLDADDYQEKDDILEGDVVPPVMDFPSSQSSQFTSLPTPTSSKLSSKSPQDLSRSGLYKRKKAHDESVKEDLGSQYRVTDSPPKQASLKDALRWKVRNRITDEAYADLPREFFPSLTSLKKFKNELLDRLRKEEAGGLATAIINYINSLDSFDLENVRVNIGADKGADTTKIIWYLVDMIDPLSPLNLHIDSCYIGDETRIKLKPYLQVINEVIFLLQADPIETKHGLKTFTCFWIADCKMSGESLGVQGGSATCPCHYCTIPSKEWKNLKTLPDSALRTIEDLQASGERIEEAEASQTLTPSNWQTEKTNKSVKATPMITAIPLLRFVPPSVHILISAINTTVKCCKEKNGTDKVMIDEIEKQNIKYHQGTSDFTGPNCRKIVDHFMKHPEIDGFVARDLTETEIDQLDEAIKAYFELIDTNYPDLPGKKTKFHILRFHVMPFVRAFKSWGKFSEQSLEHIHADKNACDRRIPGNTEAAKAKQLQYFTDQQLLRVYFASH</sequence>
<dbReference type="PANTHER" id="PTHR31424:SF3">
    <property type="entry name" value="RING-TYPE DOMAIN-CONTAINING PROTEIN"/>
    <property type="match status" value="1"/>
</dbReference>
<feature type="region of interest" description="Disordered" evidence="1">
    <location>
        <begin position="97"/>
        <end position="210"/>
    </location>
</feature>
<dbReference type="Proteomes" id="UP000887577">
    <property type="component" value="Unplaced"/>
</dbReference>
<reference evidence="3" key="1">
    <citation type="submission" date="2022-11" db="UniProtKB">
        <authorList>
            <consortium name="WormBaseParasite"/>
        </authorList>
    </citation>
    <scope>IDENTIFICATION</scope>
</reference>
<dbReference type="AlphaFoldDB" id="A0A914ZC21"/>
<feature type="region of interest" description="Disordered" evidence="1">
    <location>
        <begin position="1"/>
        <end position="74"/>
    </location>
</feature>
<dbReference type="WBParaSite" id="PSU_v2.g9282.t1">
    <property type="protein sequence ID" value="PSU_v2.g9282.t1"/>
    <property type="gene ID" value="PSU_v2.g9282"/>
</dbReference>
<name>A0A914ZC21_9BILA</name>
<feature type="compositionally biased region" description="Low complexity" evidence="1">
    <location>
        <begin position="160"/>
        <end position="175"/>
    </location>
</feature>
<keyword evidence="2" id="KW-1185">Reference proteome</keyword>
<evidence type="ECO:0000313" key="3">
    <source>
        <dbReference type="WBParaSite" id="PSU_v2.g9282.t1"/>
    </source>
</evidence>
<feature type="compositionally biased region" description="Acidic residues" evidence="1">
    <location>
        <begin position="130"/>
        <end position="141"/>
    </location>
</feature>